<gene>
    <name evidence="3" type="ORF">ACFR9U_16130</name>
</gene>
<name>A0ABD6CH12_9EURY</name>
<feature type="region of interest" description="Disordered" evidence="1">
    <location>
        <begin position="312"/>
        <end position="342"/>
    </location>
</feature>
<comment type="caution">
    <text evidence="3">The sequence shown here is derived from an EMBL/GenBank/DDBJ whole genome shotgun (WGS) entry which is preliminary data.</text>
</comment>
<evidence type="ECO:0000313" key="4">
    <source>
        <dbReference type="Proteomes" id="UP001597119"/>
    </source>
</evidence>
<dbReference type="RefSeq" id="WP_247381984.1">
    <property type="nucleotide sequence ID" value="NZ_JALLGV010000013.1"/>
</dbReference>
<dbReference type="InterPro" id="IPR058441">
    <property type="entry name" value="DUF8128"/>
</dbReference>
<protein>
    <recommendedName>
        <fullName evidence="2">DUF8128 domain-containing protein</fullName>
    </recommendedName>
</protein>
<feature type="domain" description="DUF8128" evidence="2">
    <location>
        <begin position="3"/>
        <end position="309"/>
    </location>
</feature>
<dbReference type="Proteomes" id="UP001597119">
    <property type="component" value="Unassembled WGS sequence"/>
</dbReference>
<dbReference type="AlphaFoldDB" id="A0ABD6CH12"/>
<organism evidence="3 4">
    <name type="scientific">Halorientalis brevis</name>
    <dbReference type="NCBI Taxonomy" id="1126241"/>
    <lineage>
        <taxon>Archaea</taxon>
        <taxon>Methanobacteriati</taxon>
        <taxon>Methanobacteriota</taxon>
        <taxon>Stenosarchaea group</taxon>
        <taxon>Halobacteria</taxon>
        <taxon>Halobacteriales</taxon>
        <taxon>Haloarculaceae</taxon>
        <taxon>Halorientalis</taxon>
    </lineage>
</organism>
<evidence type="ECO:0000259" key="2">
    <source>
        <dbReference type="Pfam" id="PF26449"/>
    </source>
</evidence>
<reference evidence="3 4" key="1">
    <citation type="journal article" date="2019" name="Int. J. Syst. Evol. Microbiol.">
        <title>The Global Catalogue of Microorganisms (GCM) 10K type strain sequencing project: providing services to taxonomists for standard genome sequencing and annotation.</title>
        <authorList>
            <consortium name="The Broad Institute Genomics Platform"/>
            <consortium name="The Broad Institute Genome Sequencing Center for Infectious Disease"/>
            <person name="Wu L."/>
            <person name="Ma J."/>
        </authorList>
    </citation>
    <scope>NUCLEOTIDE SEQUENCE [LARGE SCALE GENOMIC DNA]</scope>
    <source>
        <strain evidence="3 4">CGMCC 1.12125</strain>
    </source>
</reference>
<dbReference type="Pfam" id="PF26449">
    <property type="entry name" value="DUF8128"/>
    <property type="match status" value="1"/>
</dbReference>
<proteinExistence type="predicted"/>
<dbReference type="EMBL" id="JBHUDJ010000013">
    <property type="protein sequence ID" value="MFD1588507.1"/>
    <property type="molecule type" value="Genomic_DNA"/>
</dbReference>
<sequence length="342" mass="38325">MPGELLEINPYKDNDGIESGANLLQALHDVRIRGGENTSDAHAFEIWFNRGQFSFRMYAANERASDRFQRRTTNTYTNSEVIPLQSGEAFPDLRPRDHIAGSYLDLERHTFLPIRHHNAEGFDHGDPYSDIMGEMLTLDDSVVVVQVVFKPAAKDWTSNGPDGESVGDVAEGLRSGEVVGFSDWKFWAGLRELEERESSSKDKEAAKIVEQQRGEQGFHVNARVLSASPDPREARERARGVASMFAKYYNATSEQGLDHHPVKPTEIEGLLADMIERRWIDRDMILSIDEVAGIAHIPNGEIEVPQIPWKTTQTGSQIAAEAEKDEASTTADAWASDDEQEW</sequence>
<evidence type="ECO:0000256" key="1">
    <source>
        <dbReference type="SAM" id="MobiDB-lite"/>
    </source>
</evidence>
<evidence type="ECO:0000313" key="3">
    <source>
        <dbReference type="EMBL" id="MFD1588507.1"/>
    </source>
</evidence>
<keyword evidence="4" id="KW-1185">Reference proteome</keyword>
<accession>A0ABD6CH12</accession>